<feature type="compositionally biased region" description="Gly residues" evidence="2">
    <location>
        <begin position="366"/>
        <end position="376"/>
    </location>
</feature>
<feature type="chain" id="PRO_5037893127" evidence="3">
    <location>
        <begin position="35"/>
        <end position="481"/>
    </location>
</feature>
<feature type="region of interest" description="Disordered" evidence="2">
    <location>
        <begin position="283"/>
        <end position="379"/>
    </location>
</feature>
<evidence type="ECO:0000256" key="3">
    <source>
        <dbReference type="SAM" id="SignalP"/>
    </source>
</evidence>
<dbReference type="Gene3D" id="2.20.230.10">
    <property type="entry name" value="Resuscitation-promoting factor rpfb"/>
    <property type="match status" value="1"/>
</dbReference>
<evidence type="ECO:0000313" key="5">
    <source>
        <dbReference type="EMBL" id="HJG41694.1"/>
    </source>
</evidence>
<reference evidence="5" key="1">
    <citation type="journal article" date="2021" name="PeerJ">
        <title>Extensive microbial diversity within the chicken gut microbiome revealed by metagenomics and culture.</title>
        <authorList>
            <person name="Gilroy R."/>
            <person name="Ravi A."/>
            <person name="Getino M."/>
            <person name="Pursley I."/>
            <person name="Horton D.L."/>
            <person name="Alikhan N.F."/>
            <person name="Baker D."/>
            <person name="Gharbi K."/>
            <person name="Hall N."/>
            <person name="Watson M."/>
            <person name="Adriaenssens E.M."/>
            <person name="Foster-Nyarko E."/>
            <person name="Jarju S."/>
            <person name="Secka A."/>
            <person name="Antonio M."/>
            <person name="Oren A."/>
            <person name="Chaudhuri R.R."/>
            <person name="La Ragione R."/>
            <person name="Hildebrand F."/>
            <person name="Pallen M.J."/>
        </authorList>
    </citation>
    <scope>NUCLEOTIDE SEQUENCE</scope>
    <source>
        <strain evidence="5">ChiBcolR7-4860</strain>
    </source>
</reference>
<feature type="domain" description="G5" evidence="4">
    <location>
        <begin position="204"/>
        <end position="284"/>
    </location>
</feature>
<dbReference type="Pfam" id="PF03990">
    <property type="entry name" value="DUF348"/>
    <property type="match status" value="3"/>
</dbReference>
<feature type="signal peptide" evidence="3">
    <location>
        <begin position="1"/>
        <end position="34"/>
    </location>
</feature>
<dbReference type="PROSITE" id="PS51109">
    <property type="entry name" value="G5"/>
    <property type="match status" value="1"/>
</dbReference>
<keyword evidence="1 3" id="KW-0732">Signal</keyword>
<protein>
    <submittedName>
        <fullName evidence="5">G5 domain-containing protein</fullName>
    </submittedName>
</protein>
<organism evidence="5 6">
    <name type="scientific">Bifidobacterium pullorum subsp. gallinarum</name>
    <dbReference type="NCBI Taxonomy" id="78344"/>
    <lineage>
        <taxon>Bacteria</taxon>
        <taxon>Bacillati</taxon>
        <taxon>Actinomycetota</taxon>
        <taxon>Actinomycetes</taxon>
        <taxon>Bifidobacteriales</taxon>
        <taxon>Bifidobacteriaceae</taxon>
        <taxon>Bifidobacterium</taxon>
    </lineage>
</organism>
<dbReference type="RefSeq" id="WP_278711204.1">
    <property type="nucleotide sequence ID" value="NZ_DYUX01000016.1"/>
</dbReference>
<dbReference type="AlphaFoldDB" id="A0A921IX03"/>
<feature type="compositionally biased region" description="Gly residues" evidence="2">
    <location>
        <begin position="323"/>
        <end position="352"/>
    </location>
</feature>
<name>A0A921IX03_9BIFI</name>
<comment type="caution">
    <text evidence="5">The sequence shown here is derived from an EMBL/GenBank/DDBJ whole genome shotgun (WGS) entry which is preliminary data.</text>
</comment>
<evidence type="ECO:0000259" key="4">
    <source>
        <dbReference type="PROSITE" id="PS51109"/>
    </source>
</evidence>
<reference evidence="5" key="2">
    <citation type="submission" date="2021-09" db="EMBL/GenBank/DDBJ databases">
        <authorList>
            <person name="Gilroy R."/>
        </authorList>
    </citation>
    <scope>NUCLEOTIDE SEQUENCE</scope>
    <source>
        <strain evidence="5">ChiBcolR7-4860</strain>
    </source>
</reference>
<sequence length="481" mass="50921">MARRWTPKRFTTMRRIRVAVCAAAVVIASTATFALTSRKSIALDINGETTTVTTYAMTVDRLLRDQGVDVKTHDQITTTSGSRLRNHDAVTVRSAYQTTITIDGQEVPFWTVATSADQLLGFFEANEHEAARITVNIDNVYSQLTGGLVINEDGPVTVIADGKSSQAPDGKLPAASILDSKGIVLNKEDRVSVEKDGSQTILRVRRVTHGEETRTETVPFSTQTIIDPTLAPGQTVIRQEGSNGEIQRVFDVTYVDGVPESETLISETTTVIAIDQIIAVGPEEMDSPDDTSHGQANAGSNTQAQPETDAPSTQQPSDTTGGSSSGSGSGSGSGSSSGGSSSGGSSPGGSSSGGSSQTPPSDNTGNGSGGNSGGSTQGRLWHPTVAQAQTYAAGAAAQYGWTGAEWDALVWLWNHESSWLWYADNPWSDAYGIPQALPGSKMGPGWQDDGAVQIDWGLSYIAQRYGSPTQAVAWWQQHNWY</sequence>
<evidence type="ECO:0000313" key="6">
    <source>
        <dbReference type="Proteomes" id="UP000786560"/>
    </source>
</evidence>
<feature type="compositionally biased region" description="Polar residues" evidence="2">
    <location>
        <begin position="293"/>
        <end position="320"/>
    </location>
</feature>
<dbReference type="SMART" id="SM01208">
    <property type="entry name" value="G5"/>
    <property type="match status" value="1"/>
</dbReference>
<gene>
    <name evidence="5" type="ORF">K8U73_04805</name>
</gene>
<dbReference type="InterPro" id="IPR011098">
    <property type="entry name" value="G5_dom"/>
</dbReference>
<proteinExistence type="predicted"/>
<dbReference type="Proteomes" id="UP000786560">
    <property type="component" value="Unassembled WGS sequence"/>
</dbReference>
<dbReference type="EMBL" id="DYUX01000016">
    <property type="protein sequence ID" value="HJG41694.1"/>
    <property type="molecule type" value="Genomic_DNA"/>
</dbReference>
<evidence type="ECO:0000256" key="2">
    <source>
        <dbReference type="SAM" id="MobiDB-lite"/>
    </source>
</evidence>
<dbReference type="InterPro" id="IPR007137">
    <property type="entry name" value="DUF348"/>
</dbReference>
<dbReference type="Pfam" id="PF07501">
    <property type="entry name" value="G5"/>
    <property type="match status" value="1"/>
</dbReference>
<evidence type="ECO:0000256" key="1">
    <source>
        <dbReference type="ARBA" id="ARBA00022729"/>
    </source>
</evidence>
<accession>A0A921IX03</accession>